<evidence type="ECO:0000256" key="2">
    <source>
        <dbReference type="ARBA" id="ARBA00008187"/>
    </source>
</evidence>
<dbReference type="GO" id="GO:0000727">
    <property type="term" value="P:double-strand break repair via break-induced replication"/>
    <property type="evidence" value="ECO:0007669"/>
    <property type="project" value="TreeGrafter"/>
</dbReference>
<dbReference type="SUPFAM" id="SSF160059">
    <property type="entry name" value="PriA/YqbF domain"/>
    <property type="match status" value="1"/>
</dbReference>
<dbReference type="InterPro" id="IPR021151">
    <property type="entry name" value="GINS_A"/>
</dbReference>
<keyword evidence="5 6" id="KW-0539">Nucleus</keyword>
<dbReference type="GeneID" id="35446937"/>
<dbReference type="CDD" id="cd21692">
    <property type="entry name" value="GINS_B_Sld5"/>
    <property type="match status" value="1"/>
</dbReference>
<feature type="chain" id="PRO_5013646696" description="DNA replication complex GINS protein SLD5" evidence="7">
    <location>
        <begin position="22"/>
        <end position="243"/>
    </location>
</feature>
<dbReference type="InterPro" id="IPR008591">
    <property type="entry name" value="GINS_Sld5"/>
</dbReference>
<organism evidence="10 11">
    <name type="scientific">Rhizopus microsporus ATCC 52813</name>
    <dbReference type="NCBI Taxonomy" id="1340429"/>
    <lineage>
        <taxon>Eukaryota</taxon>
        <taxon>Fungi</taxon>
        <taxon>Fungi incertae sedis</taxon>
        <taxon>Mucoromycota</taxon>
        <taxon>Mucoromycotina</taxon>
        <taxon>Mucoromycetes</taxon>
        <taxon>Mucorales</taxon>
        <taxon>Mucorineae</taxon>
        <taxon>Rhizopodaceae</taxon>
        <taxon>Rhizopus</taxon>
    </lineage>
</organism>
<evidence type="ECO:0000256" key="1">
    <source>
        <dbReference type="ARBA" id="ARBA00004123"/>
    </source>
</evidence>
<dbReference type="InterPro" id="IPR038749">
    <property type="entry name" value="Sld5_GINS_A"/>
</dbReference>
<evidence type="ECO:0000259" key="8">
    <source>
        <dbReference type="Pfam" id="PF05916"/>
    </source>
</evidence>
<feature type="domain" description="GINS subunit" evidence="8">
    <location>
        <begin position="104"/>
        <end position="163"/>
    </location>
</feature>
<keyword evidence="7" id="KW-0732">Signal</keyword>
<dbReference type="EMBL" id="KZ303874">
    <property type="protein sequence ID" value="PHZ07531.1"/>
    <property type="molecule type" value="Genomic_DNA"/>
</dbReference>
<dbReference type="PIRSF" id="PIRSF007764">
    <property type="entry name" value="Sld5"/>
    <property type="match status" value="1"/>
</dbReference>
<keyword evidence="11" id="KW-1185">Reference proteome</keyword>
<comment type="similarity">
    <text evidence="2 6">Belongs to the GINS4/SLD5 family.</text>
</comment>
<feature type="signal peptide" evidence="7">
    <location>
        <begin position="1"/>
        <end position="21"/>
    </location>
</feature>
<dbReference type="Pfam" id="PF16922">
    <property type="entry name" value="SLD5_C"/>
    <property type="match status" value="1"/>
</dbReference>
<evidence type="ECO:0000259" key="9">
    <source>
        <dbReference type="Pfam" id="PF16922"/>
    </source>
</evidence>
<dbReference type="Gene3D" id="1.20.58.1030">
    <property type="match status" value="1"/>
</dbReference>
<dbReference type="SUPFAM" id="SSF158573">
    <property type="entry name" value="GINS helical bundle-like"/>
    <property type="match status" value="1"/>
</dbReference>
<protein>
    <recommendedName>
        <fullName evidence="3 6">DNA replication complex GINS protein SLD5</fullName>
    </recommendedName>
</protein>
<evidence type="ECO:0000313" key="10">
    <source>
        <dbReference type="EMBL" id="PHZ07531.1"/>
    </source>
</evidence>
<keyword evidence="4 6" id="KW-0235">DNA replication</keyword>
<dbReference type="RefSeq" id="XP_023461239.1">
    <property type="nucleotide sequence ID" value="XM_023615949.1"/>
</dbReference>
<dbReference type="PANTHER" id="PTHR21206:SF0">
    <property type="entry name" value="DNA REPLICATION COMPLEX GINS PROTEIN SLD5"/>
    <property type="match status" value="1"/>
</dbReference>
<sequence>MKMRGTLFLLSLLSPFFVIMNSTIEDSSFPQTQDDIFNLAGALSPGEQVKELIVVWMNERNSPEMLPYRNDLVDSLTKAVEHQSEKIFEQMEINIDTESRFIQMIQQTEIERIKYLLRSYLRTRLFKIEKFSLHLLRQPDVHEILSESEYGYAQKYQELIEAHGYAAFLHQLPVSQQRQDEETPEGSMVVQPNLDAPVFASVLADRLNIQTAGEMLELEKGDLYMLRYIDVRDFLSLGQVRLV</sequence>
<evidence type="ECO:0000313" key="11">
    <source>
        <dbReference type="Proteomes" id="UP000242254"/>
    </source>
</evidence>
<proteinExistence type="inferred from homology"/>
<dbReference type="GO" id="GO:0000811">
    <property type="term" value="C:GINS complex"/>
    <property type="evidence" value="ECO:0007669"/>
    <property type="project" value="UniProtKB-UniRule"/>
</dbReference>
<comment type="function">
    <text evidence="6">The GINS complex plays an essential role in the initiation of DNA replication.</text>
</comment>
<dbReference type="CDD" id="cd11711">
    <property type="entry name" value="GINS_A_Sld5"/>
    <property type="match status" value="1"/>
</dbReference>
<dbReference type="Proteomes" id="UP000242254">
    <property type="component" value="Unassembled WGS sequence"/>
</dbReference>
<evidence type="ECO:0000256" key="4">
    <source>
        <dbReference type="ARBA" id="ARBA00022705"/>
    </source>
</evidence>
<dbReference type="InterPro" id="IPR031633">
    <property type="entry name" value="SLD5_C"/>
</dbReference>
<dbReference type="PANTHER" id="PTHR21206">
    <property type="entry name" value="SLD5 PROTEIN"/>
    <property type="match status" value="1"/>
</dbReference>
<evidence type="ECO:0000256" key="6">
    <source>
        <dbReference type="PIRNR" id="PIRNR007764"/>
    </source>
</evidence>
<evidence type="ECO:0000256" key="3">
    <source>
        <dbReference type="ARBA" id="ARBA00014804"/>
    </source>
</evidence>
<accession>A0A2G4SFI3</accession>
<dbReference type="GO" id="GO:0006261">
    <property type="term" value="P:DNA-templated DNA replication"/>
    <property type="evidence" value="ECO:0007669"/>
    <property type="project" value="InterPro"/>
</dbReference>
<reference evidence="10 11" key="1">
    <citation type="journal article" date="2016" name="Proc. Natl. Acad. Sci. U.S.A.">
        <title>Lipid metabolic changes in an early divergent fungus govern the establishment of a mutualistic symbiosis with endobacteria.</title>
        <authorList>
            <person name="Lastovetsky O.A."/>
            <person name="Gaspar M.L."/>
            <person name="Mondo S.J."/>
            <person name="LaButti K.M."/>
            <person name="Sandor L."/>
            <person name="Grigoriev I.V."/>
            <person name="Henry S.A."/>
            <person name="Pawlowska T.E."/>
        </authorList>
    </citation>
    <scope>NUCLEOTIDE SEQUENCE [LARGE SCALE GENOMIC DNA]</scope>
    <source>
        <strain evidence="10 11">ATCC 52813</strain>
    </source>
</reference>
<evidence type="ECO:0000256" key="5">
    <source>
        <dbReference type="ARBA" id="ARBA00023242"/>
    </source>
</evidence>
<gene>
    <name evidence="10" type="ORF">RHIMIDRAFT_97474</name>
</gene>
<comment type="subcellular location">
    <subcellularLocation>
        <location evidence="1 6">Nucleus</location>
    </subcellularLocation>
</comment>
<dbReference type="InterPro" id="IPR036224">
    <property type="entry name" value="GINS_bundle-like_dom_sf"/>
</dbReference>
<feature type="domain" description="DNA replication complex GINS protein SLD5 C-terminal" evidence="9">
    <location>
        <begin position="192"/>
        <end position="243"/>
    </location>
</feature>
<dbReference type="Pfam" id="PF05916">
    <property type="entry name" value="Sld5"/>
    <property type="match status" value="1"/>
</dbReference>
<evidence type="ECO:0000256" key="7">
    <source>
        <dbReference type="SAM" id="SignalP"/>
    </source>
</evidence>
<dbReference type="STRING" id="1340429.A0A2G4SFI3"/>
<dbReference type="AlphaFoldDB" id="A0A2G4SFI3"/>
<name>A0A2G4SFI3_RHIZD</name>